<keyword evidence="8" id="KW-1185">Reference proteome</keyword>
<keyword evidence="2 6" id="KW-0812">Transmembrane</keyword>
<feature type="transmembrane region" description="Helical" evidence="6">
    <location>
        <begin position="417"/>
        <end position="441"/>
    </location>
</feature>
<dbReference type="InterPro" id="IPR002293">
    <property type="entry name" value="AA/rel_permease1"/>
</dbReference>
<dbReference type="Proteomes" id="UP001212997">
    <property type="component" value="Unassembled WGS sequence"/>
</dbReference>
<feature type="transmembrane region" description="Helical" evidence="6">
    <location>
        <begin position="495"/>
        <end position="514"/>
    </location>
</feature>
<evidence type="ECO:0000313" key="7">
    <source>
        <dbReference type="EMBL" id="KAJ3492235.1"/>
    </source>
</evidence>
<evidence type="ECO:0000256" key="2">
    <source>
        <dbReference type="ARBA" id="ARBA00022692"/>
    </source>
</evidence>
<dbReference type="EMBL" id="JANAWD010000002">
    <property type="protein sequence ID" value="KAJ3492235.1"/>
    <property type="molecule type" value="Genomic_DNA"/>
</dbReference>
<evidence type="ECO:0000256" key="4">
    <source>
        <dbReference type="ARBA" id="ARBA00023136"/>
    </source>
</evidence>
<sequence length="619" mass="67872">MERQTAGTVPFSQLGSDPSVDPRRVTLEQETDPLLPHTQTIIRRVAASRGYGTHTHPQDSGIDELASEGFQIDSDSELISSITLAPRCVDIDVDPPSEGTRWEARTWSDQHVASDTESHDWEWVRQFHVHSFLVNDLHALSADSSPSSIFATPSVILRSSGSIGFSLVMWLLGASVAACGTAVFIELGTGIPKSGGDKNYLEFLYQRPRLLSICIYATYAVIGASQAAGPTVFSEYILHAINPAAPPPAYLFRFVAFGCITFAMLLHGTRLQWGIRLQNALGLFKIVVLLGMALGGLASLAGLPGFRLENPPQNFRWGTMWHGTLNGGANAFVLGLYNVIWCFDGYSNANYALSEVRDPVRTIKRAAPLAVFAITSLYMLVNVAYYVVVDKEEILGSGRIAAALFFGKLWGLGTERFVSLIIAFSALGSVMAILFGHGRVIQELGKEGVVPFSGFFSSDKPFNAPLAGFLTQWSTTSIVLLLVPPGDAYLFFLNLSYYPLSMINMFVSGGLLLLDTSVLKQEWDPPFKAWRPVVTLFFVSNVFLVLVPLVPPANGFEPYESLPYWLHVAAALSVALLGVVYWYVFTRWLPARGGYRLVRERVVDEDGIAREVLSKVEGL</sequence>
<organism evidence="7 8">
    <name type="scientific">Meripilus lineatus</name>
    <dbReference type="NCBI Taxonomy" id="2056292"/>
    <lineage>
        <taxon>Eukaryota</taxon>
        <taxon>Fungi</taxon>
        <taxon>Dikarya</taxon>
        <taxon>Basidiomycota</taxon>
        <taxon>Agaricomycotina</taxon>
        <taxon>Agaricomycetes</taxon>
        <taxon>Polyporales</taxon>
        <taxon>Meripilaceae</taxon>
        <taxon>Meripilus</taxon>
    </lineage>
</organism>
<proteinExistence type="predicted"/>
<feature type="transmembrane region" description="Helical" evidence="6">
    <location>
        <begin position="210"/>
        <end position="229"/>
    </location>
</feature>
<feature type="transmembrane region" description="Helical" evidence="6">
    <location>
        <begin position="367"/>
        <end position="388"/>
    </location>
</feature>
<gene>
    <name evidence="7" type="ORF">NLI96_g127</name>
</gene>
<evidence type="ECO:0000256" key="1">
    <source>
        <dbReference type="ARBA" id="ARBA00004141"/>
    </source>
</evidence>
<dbReference type="Pfam" id="PF13520">
    <property type="entry name" value="AA_permease_2"/>
    <property type="match status" value="1"/>
</dbReference>
<dbReference type="GO" id="GO:0016020">
    <property type="term" value="C:membrane"/>
    <property type="evidence" value="ECO:0007669"/>
    <property type="project" value="UniProtKB-SubCell"/>
</dbReference>
<feature type="transmembrane region" description="Helical" evidence="6">
    <location>
        <begin position="280"/>
        <end position="303"/>
    </location>
</feature>
<dbReference type="AlphaFoldDB" id="A0AAD5YP84"/>
<feature type="transmembrane region" description="Helical" evidence="6">
    <location>
        <begin position="564"/>
        <end position="584"/>
    </location>
</feature>
<dbReference type="PANTHER" id="PTHR11785:SF498">
    <property type="entry name" value="HIGH-AFFINITY METHIONINE PERMEASE"/>
    <property type="match status" value="1"/>
</dbReference>
<feature type="transmembrane region" description="Helical" evidence="6">
    <location>
        <begin position="462"/>
        <end position="483"/>
    </location>
</feature>
<reference evidence="7" key="1">
    <citation type="submission" date="2022-07" db="EMBL/GenBank/DDBJ databases">
        <title>Genome Sequence of Physisporinus lineatus.</title>
        <authorList>
            <person name="Buettner E."/>
        </authorList>
    </citation>
    <scope>NUCLEOTIDE SEQUENCE</scope>
    <source>
        <strain evidence="7">VT162</strain>
    </source>
</reference>
<evidence type="ECO:0000313" key="8">
    <source>
        <dbReference type="Proteomes" id="UP001212997"/>
    </source>
</evidence>
<name>A0AAD5YP84_9APHY</name>
<dbReference type="GO" id="GO:0015179">
    <property type="term" value="F:L-amino acid transmembrane transporter activity"/>
    <property type="evidence" value="ECO:0007669"/>
    <property type="project" value="TreeGrafter"/>
</dbReference>
<feature type="transmembrane region" description="Helical" evidence="6">
    <location>
        <begin position="167"/>
        <end position="189"/>
    </location>
</feature>
<comment type="caution">
    <text evidence="7">The sequence shown here is derived from an EMBL/GenBank/DDBJ whole genome shotgun (WGS) entry which is preliminary data.</text>
</comment>
<protein>
    <submittedName>
        <fullName evidence="7">Uncharacterized protein</fullName>
    </submittedName>
</protein>
<keyword evidence="4 6" id="KW-0472">Membrane</keyword>
<dbReference type="Gene3D" id="1.20.1740.10">
    <property type="entry name" value="Amino acid/polyamine transporter I"/>
    <property type="match status" value="1"/>
</dbReference>
<dbReference type="PANTHER" id="PTHR11785">
    <property type="entry name" value="AMINO ACID TRANSPORTER"/>
    <property type="match status" value="1"/>
</dbReference>
<feature type="transmembrane region" description="Helical" evidence="6">
    <location>
        <begin position="323"/>
        <end position="346"/>
    </location>
</feature>
<keyword evidence="3 6" id="KW-1133">Transmembrane helix</keyword>
<comment type="subcellular location">
    <subcellularLocation>
        <location evidence="1">Membrane</location>
        <topology evidence="1">Multi-pass membrane protein</topology>
    </subcellularLocation>
</comment>
<accession>A0AAD5YP84</accession>
<evidence type="ECO:0000256" key="5">
    <source>
        <dbReference type="SAM" id="MobiDB-lite"/>
    </source>
</evidence>
<feature type="region of interest" description="Disordered" evidence="5">
    <location>
        <begin position="1"/>
        <end position="22"/>
    </location>
</feature>
<feature type="compositionally biased region" description="Polar residues" evidence="5">
    <location>
        <begin position="1"/>
        <end position="16"/>
    </location>
</feature>
<evidence type="ECO:0000256" key="3">
    <source>
        <dbReference type="ARBA" id="ARBA00022989"/>
    </source>
</evidence>
<dbReference type="InterPro" id="IPR050598">
    <property type="entry name" value="AminoAcid_Transporter"/>
</dbReference>
<feature type="transmembrane region" description="Helical" evidence="6">
    <location>
        <begin position="249"/>
        <end position="268"/>
    </location>
</feature>
<evidence type="ECO:0000256" key="6">
    <source>
        <dbReference type="SAM" id="Phobius"/>
    </source>
</evidence>
<feature type="transmembrane region" description="Helical" evidence="6">
    <location>
        <begin position="534"/>
        <end position="552"/>
    </location>
</feature>